<keyword evidence="3" id="KW-0963">Cytoplasm</keyword>
<dbReference type="GO" id="GO:0008982">
    <property type="term" value="F:protein-N(PI)-phosphohistidine-sugar phosphotransferase activity"/>
    <property type="evidence" value="ECO:0007669"/>
    <property type="project" value="InterPro"/>
</dbReference>
<sequence>MAIVHVRIDDRLIHGQVATMWTNNLGVTRIMVVDDAAAGDDVLKMSLKLACPNNVALSVLPVEKAAERINANAYDGQRVFLILKSPKTLVRLIQANVKIETVNVGNLTYTEGKIKIANTVAVTKEEIECFNDLHKLGVKLTLQLIPSNPSEDLMDVLKKA</sequence>
<dbReference type="OrthoDB" id="9788818at2"/>
<keyword evidence="10" id="KW-1185">Reference proteome</keyword>
<evidence type="ECO:0000256" key="5">
    <source>
        <dbReference type="ARBA" id="ARBA00022679"/>
    </source>
</evidence>
<keyword evidence="5" id="KW-0808">Transferase</keyword>
<dbReference type="EMBL" id="FUWY01000001">
    <property type="protein sequence ID" value="SJZ38938.1"/>
    <property type="molecule type" value="Genomic_DNA"/>
</dbReference>
<dbReference type="Gene3D" id="3.40.35.10">
    <property type="entry name" value="Phosphotransferase system, sorbose subfamily IIB component"/>
    <property type="match status" value="1"/>
</dbReference>
<dbReference type="SUPFAM" id="SSF52728">
    <property type="entry name" value="PTS IIb component"/>
    <property type="match status" value="1"/>
</dbReference>
<evidence type="ECO:0000259" key="8">
    <source>
        <dbReference type="PROSITE" id="PS51101"/>
    </source>
</evidence>
<evidence type="ECO:0000256" key="1">
    <source>
        <dbReference type="ARBA" id="ARBA00004496"/>
    </source>
</evidence>
<evidence type="ECO:0000256" key="2">
    <source>
        <dbReference type="ARBA" id="ARBA00022448"/>
    </source>
</evidence>
<name>A0A1T4K915_9FIRM</name>
<keyword evidence="2" id="KW-0813">Transport</keyword>
<dbReference type="RefSeq" id="WP_078710852.1">
    <property type="nucleotide sequence ID" value="NZ_FUWY01000001.1"/>
</dbReference>
<gene>
    <name evidence="9" type="ORF">SAMN02745191_0408</name>
</gene>
<dbReference type="STRING" id="118967.SAMN02745191_0408"/>
<evidence type="ECO:0000256" key="4">
    <source>
        <dbReference type="ARBA" id="ARBA00022597"/>
    </source>
</evidence>
<evidence type="ECO:0000313" key="10">
    <source>
        <dbReference type="Proteomes" id="UP000243297"/>
    </source>
</evidence>
<reference evidence="10" key="1">
    <citation type="submission" date="2017-02" db="EMBL/GenBank/DDBJ databases">
        <authorList>
            <person name="Varghese N."/>
            <person name="Submissions S."/>
        </authorList>
    </citation>
    <scope>NUCLEOTIDE SEQUENCE [LARGE SCALE GENOMIC DNA]</scope>
    <source>
        <strain evidence="10">ATCC 25662</strain>
    </source>
</reference>
<dbReference type="InterPro" id="IPR036667">
    <property type="entry name" value="PTS_IIB_sorbose-sp_sf"/>
</dbReference>
<protein>
    <submittedName>
        <fullName evidence="9">PTS system, mannose-specific IIB component</fullName>
    </submittedName>
</protein>
<evidence type="ECO:0000313" key="9">
    <source>
        <dbReference type="EMBL" id="SJZ38938.1"/>
    </source>
</evidence>
<keyword evidence="7" id="KW-0418">Kinase</keyword>
<keyword evidence="6" id="KW-0598">Phosphotransferase system</keyword>
<dbReference type="Proteomes" id="UP000243297">
    <property type="component" value="Unassembled WGS sequence"/>
</dbReference>
<proteinExistence type="predicted"/>
<evidence type="ECO:0000256" key="3">
    <source>
        <dbReference type="ARBA" id="ARBA00022490"/>
    </source>
</evidence>
<keyword evidence="4" id="KW-0762">Sugar transport</keyword>
<dbReference type="InterPro" id="IPR004720">
    <property type="entry name" value="PTS_IIB_sorbose-sp"/>
</dbReference>
<dbReference type="PROSITE" id="PS51101">
    <property type="entry name" value="PTS_EIIB_TYPE_4"/>
    <property type="match status" value="1"/>
</dbReference>
<dbReference type="GO" id="GO:0016301">
    <property type="term" value="F:kinase activity"/>
    <property type="evidence" value="ECO:0007669"/>
    <property type="project" value="UniProtKB-KW"/>
</dbReference>
<evidence type="ECO:0000256" key="6">
    <source>
        <dbReference type="ARBA" id="ARBA00022683"/>
    </source>
</evidence>
<feature type="domain" description="PTS EIIB type-4" evidence="8">
    <location>
        <begin position="1"/>
        <end position="160"/>
    </location>
</feature>
<organism evidence="9 10">
    <name type="scientific">Anaerorhabdus furcosa</name>
    <dbReference type="NCBI Taxonomy" id="118967"/>
    <lineage>
        <taxon>Bacteria</taxon>
        <taxon>Bacillati</taxon>
        <taxon>Bacillota</taxon>
        <taxon>Erysipelotrichia</taxon>
        <taxon>Erysipelotrichales</taxon>
        <taxon>Erysipelotrichaceae</taxon>
        <taxon>Anaerorhabdus</taxon>
    </lineage>
</organism>
<dbReference type="AlphaFoldDB" id="A0A1T4K915"/>
<dbReference type="GO" id="GO:0009401">
    <property type="term" value="P:phosphoenolpyruvate-dependent sugar phosphotransferase system"/>
    <property type="evidence" value="ECO:0007669"/>
    <property type="project" value="UniProtKB-KW"/>
</dbReference>
<dbReference type="CDD" id="cd00001">
    <property type="entry name" value="PTS_IIB_man"/>
    <property type="match status" value="1"/>
</dbReference>
<evidence type="ECO:0000256" key="7">
    <source>
        <dbReference type="ARBA" id="ARBA00022777"/>
    </source>
</evidence>
<dbReference type="GO" id="GO:0005737">
    <property type="term" value="C:cytoplasm"/>
    <property type="evidence" value="ECO:0007669"/>
    <property type="project" value="UniProtKB-SubCell"/>
</dbReference>
<comment type="subcellular location">
    <subcellularLocation>
        <location evidence="1">Cytoplasm</location>
    </subcellularLocation>
</comment>
<dbReference type="Pfam" id="PF03830">
    <property type="entry name" value="PTSIIB_sorb"/>
    <property type="match status" value="1"/>
</dbReference>
<accession>A0A1T4K915</accession>